<organism evidence="2 3">
    <name type="scientific">Spongiactinospora gelatinilytica</name>
    <dbReference type="NCBI Taxonomy" id="2666298"/>
    <lineage>
        <taxon>Bacteria</taxon>
        <taxon>Bacillati</taxon>
        <taxon>Actinomycetota</taxon>
        <taxon>Actinomycetes</taxon>
        <taxon>Streptosporangiales</taxon>
        <taxon>Streptosporangiaceae</taxon>
        <taxon>Spongiactinospora</taxon>
    </lineage>
</organism>
<evidence type="ECO:0000256" key="1">
    <source>
        <dbReference type="SAM" id="Phobius"/>
    </source>
</evidence>
<comment type="caution">
    <text evidence="2">The sequence shown here is derived from an EMBL/GenBank/DDBJ whole genome shotgun (WGS) entry which is preliminary data.</text>
</comment>
<feature type="non-terminal residue" evidence="2">
    <location>
        <position position="85"/>
    </location>
</feature>
<dbReference type="AlphaFoldDB" id="A0A2W2GLS0"/>
<dbReference type="EMBL" id="POUA01000058">
    <property type="protein sequence ID" value="PZG50496.1"/>
    <property type="molecule type" value="Genomic_DNA"/>
</dbReference>
<gene>
    <name evidence="2" type="ORF">C1I98_10350</name>
</gene>
<accession>A0A2W2GLS0</accession>
<evidence type="ECO:0000313" key="3">
    <source>
        <dbReference type="Proteomes" id="UP000248544"/>
    </source>
</evidence>
<keyword evidence="1" id="KW-0812">Transmembrane</keyword>
<dbReference type="RefSeq" id="WP_199536847.1">
    <property type="nucleotide sequence ID" value="NZ_POUA01000058.1"/>
</dbReference>
<feature type="transmembrane region" description="Helical" evidence="1">
    <location>
        <begin position="48"/>
        <end position="68"/>
    </location>
</feature>
<protein>
    <submittedName>
        <fullName evidence="2">Uncharacterized protein</fullName>
    </submittedName>
</protein>
<proteinExistence type="predicted"/>
<keyword evidence="1" id="KW-0472">Membrane</keyword>
<keyword evidence="3" id="KW-1185">Reference proteome</keyword>
<name>A0A2W2GLS0_9ACTN</name>
<dbReference type="Proteomes" id="UP000248544">
    <property type="component" value="Unassembled WGS sequence"/>
</dbReference>
<keyword evidence="1" id="KW-1133">Transmembrane helix</keyword>
<sequence length="85" mass="8971">MVWPVVAMALPPFLLLHAGALHRAFCGRGVQWWVTGGQVALTYLPMPVVGPAWAPMCGLLAGAVFMSADRRRSPLILVAACACGP</sequence>
<reference evidence="2 3" key="1">
    <citation type="submission" date="2018-01" db="EMBL/GenBank/DDBJ databases">
        <title>Draft genome sequence of Sphaerisporangium sp. 7K107.</title>
        <authorList>
            <person name="Sahin N."/>
            <person name="Saygin H."/>
            <person name="Ay H."/>
        </authorList>
    </citation>
    <scope>NUCLEOTIDE SEQUENCE [LARGE SCALE GENOMIC DNA]</scope>
    <source>
        <strain evidence="2 3">7K107</strain>
    </source>
</reference>
<evidence type="ECO:0000313" key="2">
    <source>
        <dbReference type="EMBL" id="PZG50496.1"/>
    </source>
</evidence>